<evidence type="ECO:0000256" key="5">
    <source>
        <dbReference type="SAM" id="SignalP"/>
    </source>
</evidence>
<feature type="active site" description="Proton donor" evidence="2">
    <location>
        <position position="76"/>
    </location>
</feature>
<evidence type="ECO:0000256" key="4">
    <source>
        <dbReference type="PIRSR" id="PIRSR000097-3"/>
    </source>
</evidence>
<proteinExistence type="predicted"/>
<reference evidence="7 8" key="1">
    <citation type="submission" date="2017-06" db="EMBL/GenBank/DDBJ databases">
        <title>Draft genome sequence of a variant of Elsinoe murrayae.</title>
        <authorList>
            <person name="Cheng Q."/>
        </authorList>
    </citation>
    <scope>NUCLEOTIDE SEQUENCE [LARGE SCALE GENOMIC DNA]</scope>
    <source>
        <strain evidence="7 8">CQ-2017a</strain>
    </source>
</reference>
<dbReference type="Gene3D" id="3.20.20.100">
    <property type="entry name" value="NADP-dependent oxidoreductase domain"/>
    <property type="match status" value="1"/>
</dbReference>
<keyword evidence="5" id="KW-0732">Signal</keyword>
<keyword evidence="8" id="KW-1185">Reference proteome</keyword>
<feature type="domain" description="NADP-dependent oxidoreductase" evidence="6">
    <location>
        <begin position="43"/>
        <end position="310"/>
    </location>
</feature>
<dbReference type="InterPro" id="IPR036812">
    <property type="entry name" value="NAD(P)_OxRdtase_dom_sf"/>
</dbReference>
<feature type="signal peptide" evidence="5">
    <location>
        <begin position="1"/>
        <end position="21"/>
    </location>
</feature>
<protein>
    <recommendedName>
        <fullName evidence="6">NADP-dependent oxidoreductase domain-containing protein</fullName>
    </recommendedName>
</protein>
<organism evidence="7 8">
    <name type="scientific">Sphaceloma murrayae</name>
    <dbReference type="NCBI Taxonomy" id="2082308"/>
    <lineage>
        <taxon>Eukaryota</taxon>
        <taxon>Fungi</taxon>
        <taxon>Dikarya</taxon>
        <taxon>Ascomycota</taxon>
        <taxon>Pezizomycotina</taxon>
        <taxon>Dothideomycetes</taxon>
        <taxon>Dothideomycetidae</taxon>
        <taxon>Myriangiales</taxon>
        <taxon>Elsinoaceae</taxon>
        <taxon>Sphaceloma</taxon>
    </lineage>
</organism>
<feature type="binding site" evidence="3">
    <location>
        <position position="138"/>
    </location>
    <ligand>
        <name>substrate</name>
    </ligand>
</feature>
<name>A0A2K1QK26_9PEZI</name>
<dbReference type="PANTHER" id="PTHR11732">
    <property type="entry name" value="ALDO/KETO REDUCTASE"/>
    <property type="match status" value="1"/>
</dbReference>
<dbReference type="OrthoDB" id="416253at2759"/>
<dbReference type="InterPro" id="IPR023210">
    <property type="entry name" value="NADP_OxRdtase_dom"/>
</dbReference>
<dbReference type="GO" id="GO:0016491">
    <property type="term" value="F:oxidoreductase activity"/>
    <property type="evidence" value="ECO:0007669"/>
    <property type="project" value="UniProtKB-KW"/>
</dbReference>
<dbReference type="STRING" id="2082308.A0A2K1QK26"/>
<dbReference type="PRINTS" id="PR00069">
    <property type="entry name" value="ALDKETRDTASE"/>
</dbReference>
<evidence type="ECO:0000313" key="8">
    <source>
        <dbReference type="Proteomes" id="UP000243797"/>
    </source>
</evidence>
<keyword evidence="1" id="KW-0560">Oxidoreductase</keyword>
<gene>
    <name evidence="7" type="ORF">CAC42_8241</name>
</gene>
<evidence type="ECO:0000256" key="3">
    <source>
        <dbReference type="PIRSR" id="PIRSR000097-2"/>
    </source>
</evidence>
<dbReference type="PIRSF" id="PIRSF000097">
    <property type="entry name" value="AKR"/>
    <property type="match status" value="1"/>
</dbReference>
<evidence type="ECO:0000256" key="1">
    <source>
        <dbReference type="ARBA" id="ARBA00023002"/>
    </source>
</evidence>
<sequence>MRVSSSSVLPLLLSFALPASSSQEGQRPLRTNAYPYLRTPPLLGFGTWNLDSSIATEAVKHALDTGYRHIDCAYAYRNEELVGKGISQGLKSADLWREDIWVTSKLWNTHHDPSLVPVALDNTLKDLGLDYLDLYHMHWPVSSPPSTPNTTISYLSTWHAMEKLLQTGKVRYIGISNFSPAQLDNLLRHAVVPPAVHQMELHPYLQQRDWIAYHKMRGIHVTAYSPLGGTNPTYHKDMAKGESKDPVQLLRNPILTRIAESKGCTPAQVALAWGQERRTSVIPKSSHKAYIEENYASWKCELGVEELDLLAGLGREEKRYNNPSESWGVELYDGLEGVMRV</sequence>
<dbReference type="Pfam" id="PF00248">
    <property type="entry name" value="Aldo_ket_red"/>
    <property type="match status" value="1"/>
</dbReference>
<evidence type="ECO:0000256" key="2">
    <source>
        <dbReference type="PIRSR" id="PIRSR000097-1"/>
    </source>
</evidence>
<dbReference type="InterPro" id="IPR018170">
    <property type="entry name" value="Aldo/ket_reductase_CS"/>
</dbReference>
<feature type="chain" id="PRO_5014413518" description="NADP-dependent oxidoreductase domain-containing protein" evidence="5">
    <location>
        <begin position="22"/>
        <end position="341"/>
    </location>
</feature>
<dbReference type="PROSITE" id="PS00062">
    <property type="entry name" value="ALDOKETO_REDUCTASE_2"/>
    <property type="match status" value="1"/>
</dbReference>
<dbReference type="PROSITE" id="PS00798">
    <property type="entry name" value="ALDOKETO_REDUCTASE_1"/>
    <property type="match status" value="1"/>
</dbReference>
<accession>A0A2K1QK26</accession>
<dbReference type="InterPro" id="IPR020471">
    <property type="entry name" value="AKR"/>
</dbReference>
<feature type="site" description="Lowers pKa of active site Tyr" evidence="4">
    <location>
        <position position="105"/>
    </location>
</feature>
<evidence type="ECO:0000259" key="6">
    <source>
        <dbReference type="Pfam" id="PF00248"/>
    </source>
</evidence>
<comment type="caution">
    <text evidence="7">The sequence shown here is derived from an EMBL/GenBank/DDBJ whole genome shotgun (WGS) entry which is preliminary data.</text>
</comment>
<dbReference type="AlphaFoldDB" id="A0A2K1QK26"/>
<dbReference type="CDD" id="cd19071">
    <property type="entry name" value="AKR_AKR1-5-like"/>
    <property type="match status" value="1"/>
</dbReference>
<dbReference type="Proteomes" id="UP000243797">
    <property type="component" value="Unassembled WGS sequence"/>
</dbReference>
<evidence type="ECO:0000313" key="7">
    <source>
        <dbReference type="EMBL" id="PNS15240.1"/>
    </source>
</evidence>
<dbReference type="SUPFAM" id="SSF51430">
    <property type="entry name" value="NAD(P)-linked oxidoreductase"/>
    <property type="match status" value="1"/>
</dbReference>
<dbReference type="EMBL" id="NKHZ01000080">
    <property type="protein sequence ID" value="PNS15240.1"/>
    <property type="molecule type" value="Genomic_DNA"/>
</dbReference>
<dbReference type="InParanoid" id="A0A2K1QK26"/>